<feature type="compositionally biased region" description="Polar residues" evidence="1">
    <location>
        <begin position="1"/>
        <end position="16"/>
    </location>
</feature>
<keyword evidence="2" id="KW-0472">Membrane</keyword>
<evidence type="ECO:0000256" key="2">
    <source>
        <dbReference type="SAM" id="Phobius"/>
    </source>
</evidence>
<dbReference type="AlphaFoldDB" id="A0A0A1TLB0"/>
<keyword evidence="2" id="KW-0812">Transmembrane</keyword>
<gene>
    <name evidence="3" type="ORF">VHEMI07250</name>
</gene>
<dbReference type="Proteomes" id="UP000039046">
    <property type="component" value="Unassembled WGS sequence"/>
</dbReference>
<protein>
    <submittedName>
        <fullName evidence="3">Uncharacterized protein</fullName>
    </submittedName>
</protein>
<feature type="transmembrane region" description="Helical" evidence="2">
    <location>
        <begin position="119"/>
        <end position="141"/>
    </location>
</feature>
<dbReference type="HOGENOM" id="CLU_1161850_0_0_1"/>
<dbReference type="EMBL" id="CDHN01000004">
    <property type="protein sequence ID" value="CEJ91548.1"/>
    <property type="molecule type" value="Genomic_DNA"/>
</dbReference>
<organism evidence="3 4">
    <name type="scientific">[Torrubiella] hemipterigena</name>
    <dbReference type="NCBI Taxonomy" id="1531966"/>
    <lineage>
        <taxon>Eukaryota</taxon>
        <taxon>Fungi</taxon>
        <taxon>Dikarya</taxon>
        <taxon>Ascomycota</taxon>
        <taxon>Pezizomycotina</taxon>
        <taxon>Sordariomycetes</taxon>
        <taxon>Hypocreomycetidae</taxon>
        <taxon>Hypocreales</taxon>
        <taxon>Clavicipitaceae</taxon>
        <taxon>Clavicipitaceae incertae sedis</taxon>
        <taxon>'Torrubiella' clade</taxon>
    </lineage>
</organism>
<feature type="transmembrane region" description="Helical" evidence="2">
    <location>
        <begin position="166"/>
        <end position="190"/>
    </location>
</feature>
<feature type="transmembrane region" description="Helical" evidence="2">
    <location>
        <begin position="51"/>
        <end position="73"/>
    </location>
</feature>
<keyword evidence="4" id="KW-1185">Reference proteome</keyword>
<evidence type="ECO:0000313" key="3">
    <source>
        <dbReference type="EMBL" id="CEJ91548.1"/>
    </source>
</evidence>
<feature type="transmembrane region" description="Helical" evidence="2">
    <location>
        <begin position="79"/>
        <end position="98"/>
    </location>
</feature>
<evidence type="ECO:0000313" key="4">
    <source>
        <dbReference type="Proteomes" id="UP000039046"/>
    </source>
</evidence>
<keyword evidence="2" id="KW-1133">Transmembrane helix</keyword>
<evidence type="ECO:0000256" key="1">
    <source>
        <dbReference type="SAM" id="MobiDB-lite"/>
    </source>
</evidence>
<sequence>MATSQTEQLASTGQFHSSHETDRGQGAQLEQLKVEDGPDQRNPVSDAHRHLFVTNMALWFAGLGILIVGIVCWTQAARHIALGSAICATILGGIHLPLMGPVTRQRSPTDPRPSAKYIWFLYIDVLLWLATTCLLFVQYAINDNVPGDTFTKRDVGKYPNHRDTRLAQAAVAGGVVSILAFLVSIWAIILTRRLTHQTFSAKDVNANWEASLRSYFTPRKVTQPSRRVYAEYTYKRDQV</sequence>
<accession>A0A0A1TLB0</accession>
<name>A0A0A1TLB0_9HYPO</name>
<reference evidence="3 4" key="1">
    <citation type="journal article" date="2015" name="Genome Announc.">
        <title>Draft Genome Sequence and Gene Annotation of the Entomopathogenic Fungus Verticillium hemipterigenum.</title>
        <authorList>
            <person name="Horn F."/>
            <person name="Habel A."/>
            <person name="Scharf D.H."/>
            <person name="Dworschak J."/>
            <person name="Brakhage A.A."/>
            <person name="Guthke R."/>
            <person name="Hertweck C."/>
            <person name="Linde J."/>
        </authorList>
    </citation>
    <scope>NUCLEOTIDE SEQUENCE [LARGE SCALE GENOMIC DNA]</scope>
</reference>
<feature type="region of interest" description="Disordered" evidence="1">
    <location>
        <begin position="1"/>
        <end position="26"/>
    </location>
</feature>
<proteinExistence type="predicted"/>